<dbReference type="EMBL" id="QKKZ01000008">
    <property type="protein sequence ID" value="KAB7512533.1"/>
    <property type="molecule type" value="Genomic_DNA"/>
</dbReference>
<keyword evidence="8" id="KW-1185">Reference proteome</keyword>
<evidence type="ECO:0000313" key="4">
    <source>
        <dbReference type="EMBL" id="KAB7514468.1"/>
    </source>
</evidence>
<feature type="compositionally biased region" description="Acidic residues" evidence="1">
    <location>
        <begin position="7"/>
        <end position="25"/>
    </location>
</feature>
<feature type="domain" description="DUF5786" evidence="2">
    <location>
        <begin position="3"/>
        <end position="55"/>
    </location>
</feature>
<evidence type="ECO:0000256" key="1">
    <source>
        <dbReference type="SAM" id="MobiDB-lite"/>
    </source>
</evidence>
<dbReference type="InterPro" id="IPR043902">
    <property type="entry name" value="DUF5786"/>
</dbReference>
<evidence type="ECO:0000313" key="5">
    <source>
        <dbReference type="EMBL" id="KAB7517842.1"/>
    </source>
</evidence>
<dbReference type="Proteomes" id="UP000326207">
    <property type="component" value="Unassembled WGS sequence"/>
</dbReference>
<dbReference type="RefSeq" id="WP_075937261.1">
    <property type="nucleotide sequence ID" value="NZ_QJOW01000001.1"/>
</dbReference>
<dbReference type="EMBL" id="QMDY01000009">
    <property type="protein sequence ID" value="KAB7514468.1"/>
    <property type="molecule type" value="Genomic_DNA"/>
</dbReference>
<dbReference type="EMBL" id="QJOW01000001">
    <property type="protein sequence ID" value="KAB7517842.1"/>
    <property type="molecule type" value="Genomic_DNA"/>
</dbReference>
<feature type="region of interest" description="Disordered" evidence="1">
    <location>
        <begin position="1"/>
        <end position="40"/>
    </location>
</feature>
<accession>A0A5N5UJL7</accession>
<proteinExistence type="predicted"/>
<protein>
    <submittedName>
        <fullName evidence="5">Death domain-associated protein</fullName>
    </submittedName>
</protein>
<accession>A0A5N5U7J8</accession>
<dbReference type="Proteomes" id="UP000326865">
    <property type="component" value="Unassembled WGS sequence"/>
</dbReference>
<dbReference type="AlphaFoldDB" id="A0A5N5UJL7"/>
<gene>
    <name evidence="3" type="ORF">DM867_12380</name>
    <name evidence="5" type="ORF">DMP03_00285</name>
    <name evidence="4" type="ORF">DP108_11885</name>
</gene>
<accession>A0A5N5U1X3</accession>
<evidence type="ECO:0000313" key="8">
    <source>
        <dbReference type="Proteomes" id="UP000326865"/>
    </source>
</evidence>
<dbReference type="Proteomes" id="UP000326302">
    <property type="component" value="Unassembled WGS sequence"/>
</dbReference>
<evidence type="ECO:0000259" key="2">
    <source>
        <dbReference type="Pfam" id="PF19099"/>
    </source>
</evidence>
<reference evidence="6 7" key="1">
    <citation type="submission" date="2019-10" db="EMBL/GenBank/DDBJ databases">
        <title>Unraveling microbial dark matter from salterns through culturing: the case of the genus Halosegnis.</title>
        <authorList>
            <person name="Duran-Viseras A."/>
            <person name="Andrei A.-S."/>
            <person name="Vera-Gargallo B."/>
            <person name="Ghai R."/>
            <person name="Sanchez-Porro C."/>
            <person name="Ventosa A."/>
        </authorList>
    </citation>
    <scope>NUCLEOTIDE SEQUENCE [LARGE SCALE GENOMIC DNA]</scope>
    <source>
        <strain evidence="5 7">F17-44</strain>
        <strain evidence="3 8">F18-79</strain>
        <strain evidence="4 6">F19-13</strain>
    </source>
</reference>
<organism evidence="5 7">
    <name type="scientific">Halosegnis rubeus</name>
    <dbReference type="NCBI Taxonomy" id="2212850"/>
    <lineage>
        <taxon>Archaea</taxon>
        <taxon>Methanobacteriati</taxon>
        <taxon>Methanobacteriota</taxon>
        <taxon>Stenosarchaea group</taxon>
        <taxon>Halobacteria</taxon>
        <taxon>Halobacteriales</taxon>
        <taxon>Natronomonadaceae</taxon>
        <taxon>Halosegnis</taxon>
    </lineage>
</organism>
<name>A0A5N5UJL7_9EURY</name>
<comment type="caution">
    <text evidence="5">The sequence shown here is derived from an EMBL/GenBank/DDBJ whole genome shotgun (WGS) entry which is preliminary data.</text>
</comment>
<evidence type="ECO:0000313" key="7">
    <source>
        <dbReference type="Proteomes" id="UP000326302"/>
    </source>
</evidence>
<dbReference type="OrthoDB" id="166327at2157"/>
<sequence length="58" mass="6700">MGFGSYDESEQENQEYDTDFEDEDGINAAEHDHDGEVSFDLDSSDELLDQFQEMQDDD</sequence>
<evidence type="ECO:0000313" key="3">
    <source>
        <dbReference type="EMBL" id="KAB7512533.1"/>
    </source>
</evidence>
<dbReference type="Pfam" id="PF19099">
    <property type="entry name" value="DUF5786"/>
    <property type="match status" value="1"/>
</dbReference>
<evidence type="ECO:0000313" key="6">
    <source>
        <dbReference type="Proteomes" id="UP000326207"/>
    </source>
</evidence>